<accession>A0A7L9RSL2</accession>
<dbReference type="Proteomes" id="UP000594001">
    <property type="component" value="Chromosome"/>
</dbReference>
<gene>
    <name evidence="3" type="ORF">CPBP_00304</name>
</gene>
<evidence type="ECO:0000313" key="4">
    <source>
        <dbReference type="Proteomes" id="UP000594001"/>
    </source>
</evidence>
<protein>
    <submittedName>
        <fullName evidence="3">Uncharacterized protein</fullName>
    </submittedName>
</protein>
<feature type="signal peptide" evidence="2">
    <location>
        <begin position="1"/>
        <end position="31"/>
    </location>
</feature>
<proteinExistence type="predicted"/>
<evidence type="ECO:0000313" key="3">
    <source>
        <dbReference type="EMBL" id="QOL19542.1"/>
    </source>
</evidence>
<evidence type="ECO:0000256" key="2">
    <source>
        <dbReference type="SAM" id="SignalP"/>
    </source>
</evidence>
<dbReference type="EMBL" id="CP054719">
    <property type="protein sequence ID" value="QOL19542.1"/>
    <property type="molecule type" value="Genomic_DNA"/>
</dbReference>
<feature type="compositionally biased region" description="Basic and acidic residues" evidence="1">
    <location>
        <begin position="142"/>
        <end position="152"/>
    </location>
</feature>
<keyword evidence="4" id="KW-1185">Reference proteome</keyword>
<evidence type="ECO:0000256" key="1">
    <source>
        <dbReference type="SAM" id="MobiDB-lite"/>
    </source>
</evidence>
<keyword evidence="2" id="KW-0732">Signal</keyword>
<reference evidence="3 4" key="1">
    <citation type="submission" date="2020-06" db="EMBL/GenBank/DDBJ databases">
        <title>The endosymbiont of the kinetoplastid Bodo saltans is a Paracaedibacter-like alpha-proteobacterium possessing a putative toxin-antitoxin system.</title>
        <authorList>
            <person name="Midha S."/>
            <person name="Rigden D.J."/>
            <person name="Siozios S."/>
            <person name="Hurst G.D.D."/>
            <person name="Jackson A.P."/>
        </authorList>
    </citation>
    <scope>NUCLEOTIDE SEQUENCE [LARGE SCALE GENOMIC DNA]</scope>
    <source>
        <strain evidence="3">Lake Konstanz</strain>
    </source>
</reference>
<feature type="region of interest" description="Disordered" evidence="1">
    <location>
        <begin position="142"/>
        <end position="162"/>
    </location>
</feature>
<sequence length="225" mass="24805">MSAKIRRLLSCLYSVLIICQVSCFGAAAAAAAEMPCEPMGKPGAPLGTAWVKELEPVLKEYHLSMVQRELGESTRAEIQTNIAMFGLNVRMRDGTFISILDEISKTFFSGGVMLMYPETQSLEDVPAKRVRQGDNLGKAEKKLKEARSELTKHAGTAGSDSSNVEEAGVRFVRLLTAIRHCDADVMQARALDSTLEEEEADYALPIFRDNVRYKDHTNAIYDIVG</sequence>
<dbReference type="KEGG" id="pbal:CPBP_00304"/>
<feature type="chain" id="PRO_5032329785" evidence="2">
    <location>
        <begin position="32"/>
        <end position="225"/>
    </location>
</feature>
<dbReference type="RefSeq" id="WP_350332294.1">
    <property type="nucleotide sequence ID" value="NZ_CP054719.1"/>
</dbReference>
<name>A0A7L9RSL2_9PROT</name>
<dbReference type="AlphaFoldDB" id="A0A7L9RSL2"/>
<organism evidence="3 4">
    <name type="scientific">Candidatus Bodocaedibacter vickermanii</name>
    <dbReference type="NCBI Taxonomy" id="2741701"/>
    <lineage>
        <taxon>Bacteria</taxon>
        <taxon>Pseudomonadati</taxon>
        <taxon>Pseudomonadota</taxon>
        <taxon>Alphaproteobacteria</taxon>
        <taxon>Holosporales</taxon>
        <taxon>Candidatus Paracaedibacteraceae</taxon>
        <taxon>Candidatus Bodocaedibacter</taxon>
    </lineage>
</organism>